<gene>
    <name evidence="3" type="primary">bioH_1</name>
    <name evidence="3" type="ORF">NCTC12229_00815</name>
</gene>
<dbReference type="GO" id="GO:0090499">
    <property type="term" value="F:pimelyl-[acyl-carrier protein] methyl ester esterase activity"/>
    <property type="evidence" value="ECO:0007669"/>
    <property type="project" value="UniProtKB-EC"/>
</dbReference>
<dbReference type="Pfam" id="PF08386">
    <property type="entry name" value="Abhydrolase_4"/>
    <property type="match status" value="1"/>
</dbReference>
<evidence type="ECO:0000313" key="3">
    <source>
        <dbReference type="EMBL" id="SUA36400.1"/>
    </source>
</evidence>
<proteinExistence type="predicted"/>
<protein>
    <submittedName>
        <fullName evidence="3">Biotin biosynthesis protein BioH</fullName>
        <ecNumber evidence="3">3.1.1.1</ecNumber>
        <ecNumber evidence="3">3.1.1.85</ecNumber>
    </submittedName>
</protein>
<dbReference type="InterPro" id="IPR013595">
    <property type="entry name" value="Pept_S33_TAP-like_C"/>
</dbReference>
<accession>A0A378WG55</accession>
<evidence type="ECO:0000313" key="4">
    <source>
        <dbReference type="Proteomes" id="UP000254055"/>
    </source>
</evidence>
<evidence type="ECO:0000259" key="2">
    <source>
        <dbReference type="Pfam" id="PF12697"/>
    </source>
</evidence>
<evidence type="ECO:0000259" key="1">
    <source>
        <dbReference type="Pfam" id="PF08386"/>
    </source>
</evidence>
<feature type="domain" description="AB hydrolase-1" evidence="2">
    <location>
        <begin position="8"/>
        <end position="141"/>
    </location>
</feature>
<sequence length="205" mass="22065">MNGRKKSILFLPGASGDPAFWQPVADLMPPDCRCTVQVYPEFAGQPPHPAVQDFAGLCDWVLAKIQEPTVLVAQSMGGIIAMQAALRKPEQVCGLVLVATSGGMDVSAFGAEDWRSGYLLEQPQLPTWFVEADCDLSPGFAELQVPVLLIWGDDDPISPPAVGRFLQQALPNAELAVIPNGRHDVAHTHAVEVAALIRDYLNEAV</sequence>
<dbReference type="GO" id="GO:0106435">
    <property type="term" value="F:carboxylesterase activity"/>
    <property type="evidence" value="ECO:0007669"/>
    <property type="project" value="UniProtKB-EC"/>
</dbReference>
<dbReference type="OrthoDB" id="5521505at2"/>
<dbReference type="InterPro" id="IPR050266">
    <property type="entry name" value="AB_hydrolase_sf"/>
</dbReference>
<dbReference type="InterPro" id="IPR029058">
    <property type="entry name" value="AB_hydrolase_fold"/>
</dbReference>
<dbReference type="SUPFAM" id="SSF53474">
    <property type="entry name" value="alpha/beta-Hydrolases"/>
    <property type="match status" value="1"/>
</dbReference>
<dbReference type="InterPro" id="IPR000073">
    <property type="entry name" value="AB_hydrolase_1"/>
</dbReference>
<dbReference type="AlphaFoldDB" id="A0A378WG55"/>
<reference evidence="3 4" key="1">
    <citation type="submission" date="2018-06" db="EMBL/GenBank/DDBJ databases">
        <authorList>
            <consortium name="Pathogen Informatics"/>
            <person name="Doyle S."/>
        </authorList>
    </citation>
    <scope>NUCLEOTIDE SEQUENCE [LARGE SCALE GENOMIC DNA]</scope>
    <source>
        <strain evidence="3 4">NCTC12229</strain>
    </source>
</reference>
<organism evidence="3 4">
    <name type="scientific">Neisseria zoodegmatis</name>
    <dbReference type="NCBI Taxonomy" id="326523"/>
    <lineage>
        <taxon>Bacteria</taxon>
        <taxon>Pseudomonadati</taxon>
        <taxon>Pseudomonadota</taxon>
        <taxon>Betaproteobacteria</taxon>
        <taxon>Neisseriales</taxon>
        <taxon>Neisseriaceae</taxon>
        <taxon>Neisseria</taxon>
    </lineage>
</organism>
<dbReference type="Gene3D" id="3.40.50.1820">
    <property type="entry name" value="alpha/beta hydrolase"/>
    <property type="match status" value="2"/>
</dbReference>
<feature type="domain" description="Peptidase S33 tripeptidyl aminopeptidase-like C-terminal" evidence="1">
    <location>
        <begin position="144"/>
        <end position="203"/>
    </location>
</feature>
<name>A0A378WG55_9NEIS</name>
<dbReference type="Pfam" id="PF12697">
    <property type="entry name" value="Abhydrolase_6"/>
    <property type="match status" value="1"/>
</dbReference>
<dbReference type="RefSeq" id="WP_115133637.1">
    <property type="nucleotide sequence ID" value="NZ_UGRS01000001.1"/>
</dbReference>
<keyword evidence="3" id="KW-0378">Hydrolase</keyword>
<dbReference type="EC" id="3.1.1.1" evidence="3"/>
<dbReference type="PANTHER" id="PTHR43798">
    <property type="entry name" value="MONOACYLGLYCEROL LIPASE"/>
    <property type="match status" value="1"/>
</dbReference>
<dbReference type="EMBL" id="UGRS01000001">
    <property type="protein sequence ID" value="SUA36400.1"/>
    <property type="molecule type" value="Genomic_DNA"/>
</dbReference>
<dbReference type="EC" id="3.1.1.85" evidence="3"/>
<dbReference type="Proteomes" id="UP000254055">
    <property type="component" value="Unassembled WGS sequence"/>
</dbReference>